<comment type="similarity">
    <text evidence="1">Belongs to the class IV-like SAM-binding methyltransferase superfamily. RNA methyltransferase TrmH family.</text>
</comment>
<name>A0A2N3HFU2_9FLAO</name>
<dbReference type="GO" id="GO:0006396">
    <property type="term" value="P:RNA processing"/>
    <property type="evidence" value="ECO:0007669"/>
    <property type="project" value="InterPro"/>
</dbReference>
<dbReference type="Pfam" id="PF00588">
    <property type="entry name" value="SpoU_methylase"/>
    <property type="match status" value="1"/>
</dbReference>
<keyword evidence="7" id="KW-1185">Reference proteome</keyword>
<dbReference type="SUPFAM" id="SSF55315">
    <property type="entry name" value="L30e-like"/>
    <property type="match status" value="1"/>
</dbReference>
<evidence type="ECO:0000259" key="5">
    <source>
        <dbReference type="Pfam" id="PF22435"/>
    </source>
</evidence>
<feature type="domain" description="tRNA/rRNA methyltransferase SpoU type" evidence="4">
    <location>
        <begin position="104"/>
        <end position="241"/>
    </location>
</feature>
<dbReference type="GO" id="GO:0032259">
    <property type="term" value="P:methylation"/>
    <property type="evidence" value="ECO:0007669"/>
    <property type="project" value="UniProtKB-KW"/>
</dbReference>
<reference evidence="6 7" key="1">
    <citation type="submission" date="2017-12" db="EMBL/GenBank/DDBJ databases">
        <title>Confluentibacter flavum sp. nov., isolated from the saline lake.</title>
        <authorList>
            <person name="Yu L."/>
        </authorList>
    </citation>
    <scope>NUCLEOTIDE SEQUENCE [LARGE SCALE GENOMIC DNA]</scope>
    <source>
        <strain evidence="6 7">3B</strain>
    </source>
</reference>
<evidence type="ECO:0000313" key="6">
    <source>
        <dbReference type="EMBL" id="PKQ43773.1"/>
    </source>
</evidence>
<dbReference type="OrthoDB" id="9785673at2"/>
<dbReference type="InterPro" id="IPR029064">
    <property type="entry name" value="Ribosomal_eL30-like_sf"/>
</dbReference>
<dbReference type="EMBL" id="PJEO01000056">
    <property type="protein sequence ID" value="PKQ43773.1"/>
    <property type="molecule type" value="Genomic_DNA"/>
</dbReference>
<evidence type="ECO:0000256" key="3">
    <source>
        <dbReference type="ARBA" id="ARBA00022679"/>
    </source>
</evidence>
<dbReference type="InterPro" id="IPR001537">
    <property type="entry name" value="SpoU_MeTrfase"/>
</dbReference>
<dbReference type="InterPro" id="IPR053888">
    <property type="entry name" value="MRM3-like_sub_bind"/>
</dbReference>
<dbReference type="AlphaFoldDB" id="A0A2N3HFU2"/>
<dbReference type="InterPro" id="IPR029028">
    <property type="entry name" value="Alpha/beta_knot_MTases"/>
</dbReference>
<dbReference type="InterPro" id="IPR051259">
    <property type="entry name" value="rRNA_Methyltransferase"/>
</dbReference>
<evidence type="ECO:0000313" key="7">
    <source>
        <dbReference type="Proteomes" id="UP000233435"/>
    </source>
</evidence>
<dbReference type="GO" id="GO:0008173">
    <property type="term" value="F:RNA methyltransferase activity"/>
    <property type="evidence" value="ECO:0007669"/>
    <property type="project" value="InterPro"/>
</dbReference>
<dbReference type="PANTHER" id="PTHR43191:SF2">
    <property type="entry name" value="RRNA METHYLTRANSFERASE 3, MITOCHONDRIAL"/>
    <property type="match status" value="1"/>
</dbReference>
<dbReference type="Proteomes" id="UP000233435">
    <property type="component" value="Unassembled WGS sequence"/>
</dbReference>
<proteinExistence type="inferred from homology"/>
<keyword evidence="2 6" id="KW-0489">Methyltransferase</keyword>
<organism evidence="6 7">
    <name type="scientific">Confluentibacter flavum</name>
    <dbReference type="NCBI Taxonomy" id="1909700"/>
    <lineage>
        <taxon>Bacteria</taxon>
        <taxon>Pseudomonadati</taxon>
        <taxon>Bacteroidota</taxon>
        <taxon>Flavobacteriia</taxon>
        <taxon>Flavobacteriales</taxon>
        <taxon>Flavobacteriaceae</taxon>
        <taxon>Confluentibacter</taxon>
    </lineage>
</organism>
<accession>A0A2N3HFU2</accession>
<comment type="caution">
    <text evidence="6">The sequence shown here is derived from an EMBL/GenBank/DDBJ whole genome shotgun (WGS) entry which is preliminary data.</text>
</comment>
<dbReference type="InterPro" id="IPR029026">
    <property type="entry name" value="tRNA_m1G_MTases_N"/>
</dbReference>
<dbReference type="PANTHER" id="PTHR43191">
    <property type="entry name" value="RRNA METHYLTRANSFERASE 3"/>
    <property type="match status" value="1"/>
</dbReference>
<dbReference type="CDD" id="cd18109">
    <property type="entry name" value="SpoU-like_RNA-MTase"/>
    <property type="match status" value="1"/>
</dbReference>
<sequence>MVQSLSKNQIKLITSLKQKKYRLLHGFFVVEGIKTIRELLNSNMELHTLYTTERFNNAANPDSYNDEILISETDLKRISFLTTPNKALAIFKIPSFNPIDTSELIVALDDIRDPGNLGTIIRLCDWFGVKDLVCSNETVDCFNPKVIQATMGSITRVNITYVDLPAFLKNVDVPIFGTFMDGENVYNKSLPKKGVLVLGNEANGISKDIEVLIKEKIAIPRFGNIQAAESLNVATATAILLSEFRRS</sequence>
<feature type="domain" description="MRM3-like substrate binding" evidence="5">
    <location>
        <begin position="8"/>
        <end position="89"/>
    </location>
</feature>
<dbReference type="Gene3D" id="3.40.1280.10">
    <property type="match status" value="1"/>
</dbReference>
<dbReference type="Pfam" id="PF22435">
    <property type="entry name" value="MRM3-like_sub_bind"/>
    <property type="match status" value="1"/>
</dbReference>
<protein>
    <submittedName>
        <fullName evidence="6">RNA methyltransferase</fullName>
    </submittedName>
</protein>
<dbReference type="GO" id="GO:0003723">
    <property type="term" value="F:RNA binding"/>
    <property type="evidence" value="ECO:0007669"/>
    <property type="project" value="InterPro"/>
</dbReference>
<dbReference type="Gene3D" id="3.30.1330.30">
    <property type="match status" value="1"/>
</dbReference>
<evidence type="ECO:0000256" key="1">
    <source>
        <dbReference type="ARBA" id="ARBA00007228"/>
    </source>
</evidence>
<keyword evidence="3 6" id="KW-0808">Transferase</keyword>
<gene>
    <name evidence="6" type="ORF">CSW08_17435</name>
</gene>
<dbReference type="RefSeq" id="WP_106661190.1">
    <property type="nucleotide sequence ID" value="NZ_PJEO01000056.1"/>
</dbReference>
<dbReference type="SUPFAM" id="SSF75217">
    <property type="entry name" value="alpha/beta knot"/>
    <property type="match status" value="1"/>
</dbReference>
<evidence type="ECO:0000256" key="2">
    <source>
        <dbReference type="ARBA" id="ARBA00022603"/>
    </source>
</evidence>
<evidence type="ECO:0000259" key="4">
    <source>
        <dbReference type="Pfam" id="PF00588"/>
    </source>
</evidence>